<dbReference type="PANTHER" id="PTHR42718:SF9">
    <property type="entry name" value="MAJOR FACILITATOR SUPERFAMILY MULTIDRUG TRANSPORTER MFSC"/>
    <property type="match status" value="1"/>
</dbReference>
<feature type="transmembrane region" description="Helical" evidence="8">
    <location>
        <begin position="357"/>
        <end position="383"/>
    </location>
</feature>
<feature type="transmembrane region" description="Helical" evidence="8">
    <location>
        <begin position="108"/>
        <end position="126"/>
    </location>
</feature>
<feature type="transmembrane region" description="Helical" evidence="8">
    <location>
        <begin position="302"/>
        <end position="321"/>
    </location>
</feature>
<evidence type="ECO:0000259" key="9">
    <source>
        <dbReference type="PROSITE" id="PS50850"/>
    </source>
</evidence>
<dbReference type="GO" id="GO:0005886">
    <property type="term" value="C:plasma membrane"/>
    <property type="evidence" value="ECO:0007669"/>
    <property type="project" value="UniProtKB-SubCell"/>
</dbReference>
<evidence type="ECO:0000256" key="7">
    <source>
        <dbReference type="ARBA" id="ARBA00023136"/>
    </source>
</evidence>
<dbReference type="EMBL" id="QRMZ01000005">
    <property type="protein sequence ID" value="RHK07283.1"/>
    <property type="molecule type" value="Genomic_DNA"/>
</dbReference>
<keyword evidence="3" id="KW-0813">Transport</keyword>
<dbReference type="AlphaFoldDB" id="A0A415EVG7"/>
<feature type="transmembrane region" description="Helical" evidence="8">
    <location>
        <begin position="225"/>
        <end position="246"/>
    </location>
</feature>
<gene>
    <name evidence="10" type="ORF">DW084_05340</name>
</gene>
<sequence length="478" mass="51267">MKQEKISRKTIGAVTATGILAFCGVLISTAMNVIFPVLSKEFQVDIAVIQWLTTIYFLVLAIIVPLSGFLKQSFKNKSLFLVAIGLFIAGIILNAFASSFVLLLIGRVVQGIGTGIALPLMFNIILEQVPSGKLGMMMGVGTMIPAIAPAIGPTFGGWIVTRFGWRAIFIFLLPVLIGALLLGALTIEQKMKPQKAKLDLMGTILVAGFFIGMTFGFSYMGSRSFFSLAIGGAFLLGAVCLCLLLLHVRKHPSPVLKLSLLKNKGYSLRLVCFFIMQLVLMGLVFILPLYLQLVNQSTAQTAGLIILPGASLGALFTPLGGRFLDRYGEKRPIVGGSLLIISALLLFWLLAENLGNVMIGLLYFLFTLGIGFSFGNLMTSALAQLEKVEQAAGNALIMTVQQFAAAAGTAIIAAIMAKSQADPALSNSAAVVEGSKQSFVVLFLLFTGVLLLLGQMYLMKKEQHPASLTKKQTEETRG</sequence>
<feature type="transmembrane region" description="Helical" evidence="8">
    <location>
        <begin position="198"/>
        <end position="219"/>
    </location>
</feature>
<dbReference type="InterPro" id="IPR004638">
    <property type="entry name" value="EmrB-like"/>
</dbReference>
<feature type="transmembrane region" description="Helical" evidence="8">
    <location>
        <begin position="437"/>
        <end position="458"/>
    </location>
</feature>
<dbReference type="Proteomes" id="UP000286288">
    <property type="component" value="Unassembled WGS sequence"/>
</dbReference>
<feature type="transmembrane region" description="Helical" evidence="8">
    <location>
        <begin position="395"/>
        <end position="417"/>
    </location>
</feature>
<feature type="transmembrane region" description="Helical" evidence="8">
    <location>
        <begin position="79"/>
        <end position="102"/>
    </location>
</feature>
<dbReference type="PROSITE" id="PS50850">
    <property type="entry name" value="MFS"/>
    <property type="match status" value="1"/>
</dbReference>
<comment type="caution">
    <text evidence="10">The sequence shown here is derived from an EMBL/GenBank/DDBJ whole genome shotgun (WGS) entry which is preliminary data.</text>
</comment>
<dbReference type="PRINTS" id="PR01036">
    <property type="entry name" value="TCRTETB"/>
</dbReference>
<keyword evidence="4" id="KW-1003">Cell membrane</keyword>
<reference evidence="10 11" key="1">
    <citation type="submission" date="2018-08" db="EMBL/GenBank/DDBJ databases">
        <title>A genome reference for cultivated species of the human gut microbiota.</title>
        <authorList>
            <person name="Zou Y."/>
            <person name="Xue W."/>
            <person name="Luo G."/>
        </authorList>
    </citation>
    <scope>NUCLEOTIDE SEQUENCE [LARGE SCALE GENOMIC DNA]</scope>
    <source>
        <strain evidence="10 11">AF48-16</strain>
    </source>
</reference>
<dbReference type="Gene3D" id="1.20.1250.20">
    <property type="entry name" value="MFS general substrate transporter like domains"/>
    <property type="match status" value="1"/>
</dbReference>
<feature type="transmembrane region" description="Helical" evidence="8">
    <location>
        <begin position="266"/>
        <end position="290"/>
    </location>
</feature>
<accession>A0A415EVG7</accession>
<comment type="subcellular location">
    <subcellularLocation>
        <location evidence="1">Cell membrane</location>
        <topology evidence="1">Multi-pass membrane protein</topology>
    </subcellularLocation>
</comment>
<organism evidence="10 11">
    <name type="scientific">Enterococcus casseliflavus</name>
    <name type="common">Enterococcus flavescens</name>
    <dbReference type="NCBI Taxonomy" id="37734"/>
    <lineage>
        <taxon>Bacteria</taxon>
        <taxon>Bacillati</taxon>
        <taxon>Bacillota</taxon>
        <taxon>Bacilli</taxon>
        <taxon>Lactobacillales</taxon>
        <taxon>Enterococcaceae</taxon>
        <taxon>Enterococcus</taxon>
    </lineage>
</organism>
<evidence type="ECO:0000313" key="10">
    <source>
        <dbReference type="EMBL" id="RHK07283.1"/>
    </source>
</evidence>
<evidence type="ECO:0000313" key="11">
    <source>
        <dbReference type="Proteomes" id="UP000286288"/>
    </source>
</evidence>
<proteinExistence type="inferred from homology"/>
<dbReference type="InterPro" id="IPR020846">
    <property type="entry name" value="MFS_dom"/>
</dbReference>
<dbReference type="SUPFAM" id="SSF103473">
    <property type="entry name" value="MFS general substrate transporter"/>
    <property type="match status" value="1"/>
</dbReference>
<evidence type="ECO:0000256" key="6">
    <source>
        <dbReference type="ARBA" id="ARBA00022989"/>
    </source>
</evidence>
<dbReference type="NCBIfam" id="TIGR00711">
    <property type="entry name" value="efflux_EmrB"/>
    <property type="match status" value="1"/>
</dbReference>
<feature type="transmembrane region" description="Helical" evidence="8">
    <location>
        <begin position="165"/>
        <end position="186"/>
    </location>
</feature>
<protein>
    <submittedName>
        <fullName evidence="10">MFS transporter</fullName>
    </submittedName>
</protein>
<keyword evidence="6 8" id="KW-1133">Transmembrane helix</keyword>
<evidence type="ECO:0000256" key="3">
    <source>
        <dbReference type="ARBA" id="ARBA00022448"/>
    </source>
</evidence>
<dbReference type="InterPro" id="IPR011701">
    <property type="entry name" value="MFS"/>
</dbReference>
<keyword evidence="5 8" id="KW-0812">Transmembrane</keyword>
<feature type="domain" description="Major facilitator superfamily (MFS) profile" evidence="9">
    <location>
        <begin position="13"/>
        <end position="463"/>
    </location>
</feature>
<evidence type="ECO:0000256" key="2">
    <source>
        <dbReference type="ARBA" id="ARBA00008537"/>
    </source>
</evidence>
<feature type="transmembrane region" description="Helical" evidence="8">
    <location>
        <begin position="47"/>
        <end position="67"/>
    </location>
</feature>
<evidence type="ECO:0000256" key="8">
    <source>
        <dbReference type="SAM" id="Phobius"/>
    </source>
</evidence>
<dbReference type="Gene3D" id="1.20.1720.10">
    <property type="entry name" value="Multidrug resistance protein D"/>
    <property type="match status" value="1"/>
</dbReference>
<dbReference type="Pfam" id="PF07690">
    <property type="entry name" value="MFS_1"/>
    <property type="match status" value="1"/>
</dbReference>
<feature type="transmembrane region" description="Helical" evidence="8">
    <location>
        <begin position="12"/>
        <end position="35"/>
    </location>
</feature>
<keyword evidence="7 8" id="KW-0472">Membrane</keyword>
<feature type="transmembrane region" description="Helical" evidence="8">
    <location>
        <begin position="333"/>
        <end position="351"/>
    </location>
</feature>
<comment type="similarity">
    <text evidence="2">Belongs to the major facilitator superfamily. EmrB family.</text>
</comment>
<dbReference type="GO" id="GO:0022857">
    <property type="term" value="F:transmembrane transporter activity"/>
    <property type="evidence" value="ECO:0007669"/>
    <property type="project" value="InterPro"/>
</dbReference>
<dbReference type="PANTHER" id="PTHR42718">
    <property type="entry name" value="MAJOR FACILITATOR SUPERFAMILY MULTIDRUG TRANSPORTER MFSC"/>
    <property type="match status" value="1"/>
</dbReference>
<name>A0A415EVG7_ENTCA</name>
<evidence type="ECO:0000256" key="4">
    <source>
        <dbReference type="ARBA" id="ARBA00022475"/>
    </source>
</evidence>
<evidence type="ECO:0000256" key="5">
    <source>
        <dbReference type="ARBA" id="ARBA00022692"/>
    </source>
</evidence>
<feature type="transmembrane region" description="Helical" evidence="8">
    <location>
        <begin position="138"/>
        <end position="159"/>
    </location>
</feature>
<evidence type="ECO:0000256" key="1">
    <source>
        <dbReference type="ARBA" id="ARBA00004651"/>
    </source>
</evidence>
<dbReference type="InterPro" id="IPR036259">
    <property type="entry name" value="MFS_trans_sf"/>
</dbReference>